<dbReference type="Pfam" id="PF04828">
    <property type="entry name" value="GFA"/>
    <property type="match status" value="2"/>
</dbReference>
<dbReference type="Gene3D" id="3.90.1590.10">
    <property type="entry name" value="glutathione-dependent formaldehyde- activating enzyme (gfa)"/>
    <property type="match status" value="1"/>
</dbReference>
<evidence type="ECO:0000256" key="3">
    <source>
        <dbReference type="ARBA" id="ARBA00022833"/>
    </source>
</evidence>
<comment type="caution">
    <text evidence="6">The sequence shown here is derived from an EMBL/GenBank/DDBJ whole genome shotgun (WGS) entry which is preliminary data.</text>
</comment>
<evidence type="ECO:0000256" key="2">
    <source>
        <dbReference type="ARBA" id="ARBA00022723"/>
    </source>
</evidence>
<comment type="similarity">
    <text evidence="1">Belongs to the Gfa family.</text>
</comment>
<evidence type="ECO:0000313" key="6">
    <source>
        <dbReference type="EMBL" id="CAG8266061.1"/>
    </source>
</evidence>
<dbReference type="OrthoDB" id="2212170at2759"/>
<dbReference type="PANTHER" id="PTHR33337">
    <property type="entry name" value="GFA DOMAIN-CONTAINING PROTEIN"/>
    <property type="match status" value="1"/>
</dbReference>
<dbReference type="PROSITE" id="PS51891">
    <property type="entry name" value="CENP_V_GFA"/>
    <property type="match status" value="1"/>
</dbReference>
<dbReference type="AlphaFoldDB" id="A0A9W4N2S0"/>
<dbReference type="PANTHER" id="PTHR33337:SF30">
    <property type="entry name" value="DUF636 DOMAIN PROTEIN (AFU_ORTHOLOGUE AFUA_1G03180)"/>
    <property type="match status" value="1"/>
</dbReference>
<dbReference type="GO" id="GO:0046872">
    <property type="term" value="F:metal ion binding"/>
    <property type="evidence" value="ECO:0007669"/>
    <property type="project" value="UniProtKB-KW"/>
</dbReference>
<dbReference type="InterPro" id="IPR011057">
    <property type="entry name" value="Mss4-like_sf"/>
</dbReference>
<protein>
    <recommendedName>
        <fullName evidence="5">CENP-V/GFA domain-containing protein</fullName>
    </recommendedName>
</protein>
<evidence type="ECO:0000256" key="4">
    <source>
        <dbReference type="ARBA" id="ARBA00023239"/>
    </source>
</evidence>
<gene>
    <name evidence="6" type="ORF">PSALAMII_LOCUS1113</name>
</gene>
<dbReference type="EMBL" id="CAJVPA010000044">
    <property type="protein sequence ID" value="CAG8266061.1"/>
    <property type="molecule type" value="Genomic_DNA"/>
</dbReference>
<accession>A0A9W4N2S0</accession>
<dbReference type="GO" id="GO:0016846">
    <property type="term" value="F:carbon-sulfur lyase activity"/>
    <property type="evidence" value="ECO:0007669"/>
    <property type="project" value="InterPro"/>
</dbReference>
<keyword evidence="2" id="KW-0479">Metal-binding</keyword>
<feature type="domain" description="CENP-V/GFA" evidence="5">
    <location>
        <begin position="3"/>
        <end position="159"/>
    </location>
</feature>
<reference evidence="6" key="1">
    <citation type="submission" date="2021-07" db="EMBL/GenBank/DDBJ databases">
        <authorList>
            <person name="Branca A.L. A."/>
        </authorList>
    </citation>
    <scope>NUCLEOTIDE SEQUENCE</scope>
</reference>
<dbReference type="InterPro" id="IPR006913">
    <property type="entry name" value="CENP-V/GFA"/>
</dbReference>
<evidence type="ECO:0000256" key="1">
    <source>
        <dbReference type="ARBA" id="ARBA00005495"/>
    </source>
</evidence>
<evidence type="ECO:0000313" key="7">
    <source>
        <dbReference type="Proteomes" id="UP001152646"/>
    </source>
</evidence>
<keyword evidence="4" id="KW-0456">Lyase</keyword>
<evidence type="ECO:0000259" key="5">
    <source>
        <dbReference type="PROSITE" id="PS51891"/>
    </source>
</evidence>
<keyword evidence="3" id="KW-0862">Zinc</keyword>
<organism evidence="6 7">
    <name type="scientific">Penicillium salamii</name>
    <dbReference type="NCBI Taxonomy" id="1612424"/>
    <lineage>
        <taxon>Eukaryota</taxon>
        <taxon>Fungi</taxon>
        <taxon>Dikarya</taxon>
        <taxon>Ascomycota</taxon>
        <taxon>Pezizomycotina</taxon>
        <taxon>Eurotiomycetes</taxon>
        <taxon>Eurotiomycetidae</taxon>
        <taxon>Eurotiales</taxon>
        <taxon>Aspergillaceae</taxon>
        <taxon>Penicillium</taxon>
    </lineage>
</organism>
<name>A0A9W4N2S0_9EURO</name>
<proteinExistence type="inferred from homology"/>
<sequence>MTITGSCMCGGITYAIEADSYLAALCHCTDCQKVIDPALLTISLTIPQRKKHQKVNQNQWTGGAFTSNAVVPRTSFKVTKGKPIKKPESPIHLMQTGTPTTYDVTGASGKINKHFFCSTCGSSLYTELEVMPDNTVVKAGGLDGGEANLRGKIDVEFYVKDRPSYLAAVEGAKQEPMFG</sequence>
<dbReference type="Proteomes" id="UP001152646">
    <property type="component" value="Unassembled WGS sequence"/>
</dbReference>
<dbReference type="SUPFAM" id="SSF51316">
    <property type="entry name" value="Mss4-like"/>
    <property type="match status" value="2"/>
</dbReference>